<dbReference type="InterPro" id="IPR001920">
    <property type="entry name" value="Asp/Glu_race"/>
</dbReference>
<dbReference type="InterPro" id="IPR033134">
    <property type="entry name" value="Asp/Glu_racemase_AS_2"/>
</dbReference>
<proteinExistence type="inferred from homology"/>
<reference evidence="3" key="2">
    <citation type="submission" date="2021-09" db="EMBL/GenBank/DDBJ databases">
        <authorList>
            <person name="Gilroy R."/>
        </authorList>
    </citation>
    <scope>NUCLEOTIDE SEQUENCE</scope>
    <source>
        <strain evidence="3">ChiGjej1B1-18357</strain>
    </source>
</reference>
<dbReference type="GO" id="GO:0047661">
    <property type="term" value="F:amino-acid racemase activity"/>
    <property type="evidence" value="ECO:0007669"/>
    <property type="project" value="InterPro"/>
</dbReference>
<dbReference type="InterPro" id="IPR015942">
    <property type="entry name" value="Asp/Glu/hydantoin_racemase"/>
</dbReference>
<evidence type="ECO:0000256" key="2">
    <source>
        <dbReference type="ARBA" id="ARBA00023235"/>
    </source>
</evidence>
<dbReference type="PANTHER" id="PTHR21198:SF7">
    <property type="entry name" value="ASPARTATE-GLUTAMATE RACEMASE FAMILY"/>
    <property type="match status" value="1"/>
</dbReference>
<dbReference type="InterPro" id="IPR004380">
    <property type="entry name" value="Asp_race"/>
</dbReference>
<dbReference type="NCBIfam" id="TIGR00035">
    <property type="entry name" value="asp_race"/>
    <property type="match status" value="1"/>
</dbReference>
<evidence type="ECO:0000313" key="3">
    <source>
        <dbReference type="EMBL" id="HJE91173.1"/>
    </source>
</evidence>
<keyword evidence="2 3" id="KW-0413">Isomerase</keyword>
<accession>A0A921JYR9</accession>
<name>A0A921JYR9_9ACTN</name>
<dbReference type="Proteomes" id="UP000776650">
    <property type="component" value="Unassembled WGS sequence"/>
</dbReference>
<protein>
    <submittedName>
        <fullName evidence="3">Amino acid racemase</fullName>
        <ecNumber evidence="3">5.1.1.-</ecNumber>
    </submittedName>
</protein>
<gene>
    <name evidence="3" type="ORF">K8V11_09220</name>
</gene>
<comment type="caution">
    <text evidence="3">The sequence shown here is derived from an EMBL/GenBank/DDBJ whole genome shotgun (WGS) entry which is preliminary data.</text>
</comment>
<dbReference type="EC" id="5.1.1.-" evidence="3"/>
<dbReference type="PROSITE" id="PS00924">
    <property type="entry name" value="ASP_GLU_RACEMASE_2"/>
    <property type="match status" value="1"/>
</dbReference>
<dbReference type="Gene3D" id="3.40.50.1860">
    <property type="match status" value="2"/>
</dbReference>
<dbReference type="SUPFAM" id="SSF53681">
    <property type="entry name" value="Aspartate/glutamate racemase"/>
    <property type="match status" value="2"/>
</dbReference>
<dbReference type="PANTHER" id="PTHR21198">
    <property type="entry name" value="GLUTAMATE RACEMASE"/>
    <property type="match status" value="1"/>
</dbReference>
<evidence type="ECO:0000256" key="1">
    <source>
        <dbReference type="ARBA" id="ARBA00007847"/>
    </source>
</evidence>
<sequence>MSSLKKLGLIGGTGPESTLVYYRRIIEGVQAATRPDLLAPMTIESLSAFDVFEFAGREDWDGLADYLLSGVKRLEAAGAEVASLTANTPHVVFDRLAEKSPLPLVSSVESTRREIRARGASSVILLGTEFTMVGDFLSGPLRADGINVAVPNADEIAYIQDKIASELEFGVVREDTREGFCDIIRRLAADDGGELVILGCTELPLLLDDSTSPVPTLDTMDPHIEDLVRVALGEKLD</sequence>
<organism evidence="3 4">
    <name type="scientific">Dietzia timorensis</name>
    <dbReference type="NCBI Taxonomy" id="499555"/>
    <lineage>
        <taxon>Bacteria</taxon>
        <taxon>Bacillati</taxon>
        <taxon>Actinomycetota</taxon>
        <taxon>Actinomycetes</taxon>
        <taxon>Mycobacteriales</taxon>
        <taxon>Dietziaceae</taxon>
        <taxon>Dietzia</taxon>
    </lineage>
</organism>
<comment type="similarity">
    <text evidence="1">Belongs to the aspartate/glutamate racemases family.</text>
</comment>
<dbReference type="RefSeq" id="WP_303913059.1">
    <property type="nucleotide sequence ID" value="NZ_DYXM01000177.1"/>
</dbReference>
<dbReference type="EMBL" id="DYXM01000177">
    <property type="protein sequence ID" value="HJE91173.1"/>
    <property type="molecule type" value="Genomic_DNA"/>
</dbReference>
<dbReference type="Pfam" id="PF01177">
    <property type="entry name" value="Asp_Glu_race"/>
    <property type="match status" value="1"/>
</dbReference>
<reference evidence="3" key="1">
    <citation type="journal article" date="2021" name="PeerJ">
        <title>Extensive microbial diversity within the chicken gut microbiome revealed by metagenomics and culture.</title>
        <authorList>
            <person name="Gilroy R."/>
            <person name="Ravi A."/>
            <person name="Getino M."/>
            <person name="Pursley I."/>
            <person name="Horton D.L."/>
            <person name="Alikhan N.F."/>
            <person name="Baker D."/>
            <person name="Gharbi K."/>
            <person name="Hall N."/>
            <person name="Watson M."/>
            <person name="Adriaenssens E.M."/>
            <person name="Foster-Nyarko E."/>
            <person name="Jarju S."/>
            <person name="Secka A."/>
            <person name="Antonio M."/>
            <person name="Oren A."/>
            <person name="Chaudhuri R.R."/>
            <person name="La Ragione R."/>
            <person name="Hildebrand F."/>
            <person name="Pallen M.J."/>
        </authorList>
    </citation>
    <scope>NUCLEOTIDE SEQUENCE</scope>
    <source>
        <strain evidence="3">ChiGjej1B1-18357</strain>
    </source>
</reference>
<evidence type="ECO:0000313" key="4">
    <source>
        <dbReference type="Proteomes" id="UP000776650"/>
    </source>
</evidence>
<dbReference type="AlphaFoldDB" id="A0A921JYR9"/>